<dbReference type="AlphaFoldDB" id="A0A917ZLG9"/>
<sequence length="135" mass="15754">MSDQDRLLERIEQLAQKNDNITVLWLYGSRAKGTAQPESDYDLAVAFRRFPDDAWDRRLQPELLALEWADELGMPTSRLSVADINHIPLTLAHSIIRDGKVLLANDRLRLAREENRITSMWELDHEYHKRQFGDV</sequence>
<dbReference type="Gene3D" id="3.30.460.10">
    <property type="entry name" value="Beta Polymerase, domain 2"/>
    <property type="match status" value="1"/>
</dbReference>
<dbReference type="CDD" id="cd05403">
    <property type="entry name" value="NT_KNTase_like"/>
    <property type="match status" value="1"/>
</dbReference>
<dbReference type="PANTHER" id="PTHR43852:SF2">
    <property type="entry name" value="PROTEIN ADENYLYLTRANSFERASE MNTA"/>
    <property type="match status" value="1"/>
</dbReference>
<dbReference type="InterPro" id="IPR041633">
    <property type="entry name" value="Polbeta"/>
</dbReference>
<dbReference type="Pfam" id="PF18765">
    <property type="entry name" value="Polbeta"/>
    <property type="match status" value="1"/>
</dbReference>
<evidence type="ECO:0000313" key="2">
    <source>
        <dbReference type="EMBL" id="GGO85121.1"/>
    </source>
</evidence>
<dbReference type="EMBL" id="BMLT01000008">
    <property type="protein sequence ID" value="GGO85121.1"/>
    <property type="molecule type" value="Genomic_DNA"/>
</dbReference>
<keyword evidence="3" id="KW-1185">Reference proteome</keyword>
<evidence type="ECO:0000259" key="1">
    <source>
        <dbReference type="Pfam" id="PF18765"/>
    </source>
</evidence>
<gene>
    <name evidence="2" type="ORF">GCM10011348_32940</name>
</gene>
<accession>A0A917ZLG9</accession>
<dbReference type="NCBIfam" id="NF047752">
    <property type="entry name" value="MntA_antitoxin"/>
    <property type="match status" value="1"/>
</dbReference>
<dbReference type="InterPro" id="IPR052930">
    <property type="entry name" value="TA_antitoxin_MntA"/>
</dbReference>
<protein>
    <recommendedName>
        <fullName evidence="1">Polymerase beta nucleotidyltransferase domain-containing protein</fullName>
    </recommendedName>
</protein>
<reference evidence="2 3" key="1">
    <citation type="journal article" date="2014" name="Int. J. Syst. Evol. Microbiol.">
        <title>Complete genome sequence of Corynebacterium casei LMG S-19264T (=DSM 44701T), isolated from a smear-ripened cheese.</title>
        <authorList>
            <consortium name="US DOE Joint Genome Institute (JGI-PGF)"/>
            <person name="Walter F."/>
            <person name="Albersmeier A."/>
            <person name="Kalinowski J."/>
            <person name="Ruckert C."/>
        </authorList>
    </citation>
    <scope>NUCLEOTIDE SEQUENCE [LARGE SCALE GENOMIC DNA]</scope>
    <source>
        <strain evidence="2 3">CGMCC 1.7286</strain>
    </source>
</reference>
<evidence type="ECO:0000313" key="3">
    <source>
        <dbReference type="Proteomes" id="UP000599578"/>
    </source>
</evidence>
<name>A0A917ZLG9_9GAMM</name>
<dbReference type="Proteomes" id="UP000599578">
    <property type="component" value="Unassembled WGS sequence"/>
</dbReference>
<proteinExistence type="predicted"/>
<dbReference type="InterPro" id="IPR043519">
    <property type="entry name" value="NT_sf"/>
</dbReference>
<organism evidence="2 3">
    <name type="scientific">Marinobacterium nitratireducens</name>
    <dbReference type="NCBI Taxonomy" id="518897"/>
    <lineage>
        <taxon>Bacteria</taxon>
        <taxon>Pseudomonadati</taxon>
        <taxon>Pseudomonadota</taxon>
        <taxon>Gammaproteobacteria</taxon>
        <taxon>Oceanospirillales</taxon>
        <taxon>Oceanospirillaceae</taxon>
        <taxon>Marinobacterium</taxon>
    </lineage>
</organism>
<dbReference type="SUPFAM" id="SSF81301">
    <property type="entry name" value="Nucleotidyltransferase"/>
    <property type="match status" value="1"/>
</dbReference>
<dbReference type="PANTHER" id="PTHR43852">
    <property type="entry name" value="NUCLEOTIDYLTRANSFERASE"/>
    <property type="match status" value="1"/>
</dbReference>
<feature type="domain" description="Polymerase beta nucleotidyltransferase" evidence="1">
    <location>
        <begin position="9"/>
        <end position="107"/>
    </location>
</feature>
<comment type="caution">
    <text evidence="2">The sequence shown here is derived from an EMBL/GenBank/DDBJ whole genome shotgun (WGS) entry which is preliminary data.</text>
</comment>